<reference evidence="2" key="1">
    <citation type="journal article" date="2020" name="Stud. Mycol.">
        <title>101 Dothideomycetes genomes: a test case for predicting lifestyles and emergence of pathogens.</title>
        <authorList>
            <person name="Haridas S."/>
            <person name="Albert R."/>
            <person name="Binder M."/>
            <person name="Bloem J."/>
            <person name="Labutti K."/>
            <person name="Salamov A."/>
            <person name="Andreopoulos B."/>
            <person name="Baker S."/>
            <person name="Barry K."/>
            <person name="Bills G."/>
            <person name="Bluhm B."/>
            <person name="Cannon C."/>
            <person name="Castanera R."/>
            <person name="Culley D."/>
            <person name="Daum C."/>
            <person name="Ezra D."/>
            <person name="Gonzalez J."/>
            <person name="Henrissat B."/>
            <person name="Kuo A."/>
            <person name="Liang C."/>
            <person name="Lipzen A."/>
            <person name="Lutzoni F."/>
            <person name="Magnuson J."/>
            <person name="Mondo S."/>
            <person name="Nolan M."/>
            <person name="Ohm R."/>
            <person name="Pangilinan J."/>
            <person name="Park H.-J."/>
            <person name="Ramirez L."/>
            <person name="Alfaro M."/>
            <person name="Sun H."/>
            <person name="Tritt A."/>
            <person name="Yoshinaga Y."/>
            <person name="Zwiers L.-H."/>
            <person name="Turgeon B."/>
            <person name="Goodwin S."/>
            <person name="Spatafora J."/>
            <person name="Crous P."/>
            <person name="Grigoriev I."/>
        </authorList>
    </citation>
    <scope>NUCLEOTIDE SEQUENCE</scope>
    <source>
        <strain evidence="2">CBS 175.79</strain>
    </source>
</reference>
<dbReference type="OrthoDB" id="2322499at2759"/>
<name>A0A6A5XYW2_9PLEO</name>
<feature type="compositionally biased region" description="Polar residues" evidence="1">
    <location>
        <begin position="441"/>
        <end position="450"/>
    </location>
</feature>
<dbReference type="Proteomes" id="UP000799778">
    <property type="component" value="Unassembled WGS sequence"/>
</dbReference>
<feature type="compositionally biased region" description="Polar residues" evidence="1">
    <location>
        <begin position="112"/>
        <end position="121"/>
    </location>
</feature>
<evidence type="ECO:0008006" key="4">
    <source>
        <dbReference type="Google" id="ProtNLM"/>
    </source>
</evidence>
<proteinExistence type="predicted"/>
<dbReference type="AlphaFoldDB" id="A0A6A5XYW2"/>
<evidence type="ECO:0000313" key="2">
    <source>
        <dbReference type="EMBL" id="KAF2018176.1"/>
    </source>
</evidence>
<feature type="region of interest" description="Disordered" evidence="1">
    <location>
        <begin position="410"/>
        <end position="469"/>
    </location>
</feature>
<dbReference type="RefSeq" id="XP_033386515.1">
    <property type="nucleotide sequence ID" value="XM_033527663.1"/>
</dbReference>
<keyword evidence="3" id="KW-1185">Reference proteome</keyword>
<accession>A0A6A5XYW2</accession>
<protein>
    <recommendedName>
        <fullName evidence="4">F-box domain-containing protein</fullName>
    </recommendedName>
</protein>
<feature type="compositionally biased region" description="Pro residues" evidence="1">
    <location>
        <begin position="415"/>
        <end position="430"/>
    </location>
</feature>
<evidence type="ECO:0000313" key="3">
    <source>
        <dbReference type="Proteomes" id="UP000799778"/>
    </source>
</evidence>
<sequence>MVNSKNVSFKVDKQAPIQGPPPLPYATVINCRKPRGKRSLKGGEEVRSQQVPVPAVLLKVSGGERERKRKRVADVQAVEVVRRPDQESSHGQSSHGSRDQSSPSRSVFPWSFPTQRPQLSKPTKFRRGRTLSKRIDLDSWFTILSFSDPAQLLEMRTKIASCYRFLRDNPTLWKHSRSYYYGDSLPNPPAELTEFQYAHLRHGHGCMSCGTPSTRKTYWAFLRRWCKPCLQKKTLREHEAVALFKGMHNEEIPHVLRALGSGVIDSWCNFVGVGPAQTHSLKNIYLAADVHKLVADMAQGARENRATWHAELRTFLMQKQRVIEARREFAKKMETWEDNTRASKAFNYQGKKEARKTYFVDKASRLDLDPPTTLREMEQCPAFRRSIAIPKEPNMTSWLALLPKLEKEVAELRSRPPPPPPAPASTPVPSTPVSSIPHRGVSTSLSTPEPTSHEPTSHEPTRHEPTSHP</sequence>
<feature type="compositionally biased region" description="Basic and acidic residues" evidence="1">
    <location>
        <begin position="451"/>
        <end position="469"/>
    </location>
</feature>
<evidence type="ECO:0000256" key="1">
    <source>
        <dbReference type="SAM" id="MobiDB-lite"/>
    </source>
</evidence>
<dbReference type="EMBL" id="ML978068">
    <property type="protein sequence ID" value="KAF2018176.1"/>
    <property type="molecule type" value="Genomic_DNA"/>
</dbReference>
<dbReference type="GeneID" id="54285060"/>
<organism evidence="2 3">
    <name type="scientific">Aaosphaeria arxii CBS 175.79</name>
    <dbReference type="NCBI Taxonomy" id="1450172"/>
    <lineage>
        <taxon>Eukaryota</taxon>
        <taxon>Fungi</taxon>
        <taxon>Dikarya</taxon>
        <taxon>Ascomycota</taxon>
        <taxon>Pezizomycotina</taxon>
        <taxon>Dothideomycetes</taxon>
        <taxon>Pleosporomycetidae</taxon>
        <taxon>Pleosporales</taxon>
        <taxon>Pleosporales incertae sedis</taxon>
        <taxon>Aaosphaeria</taxon>
    </lineage>
</organism>
<gene>
    <name evidence="2" type="ORF">BU24DRAFT_421185</name>
</gene>
<feature type="region of interest" description="Disordered" evidence="1">
    <location>
        <begin position="1"/>
        <end position="127"/>
    </location>
</feature>
<feature type="compositionally biased region" description="Low complexity" evidence="1">
    <location>
        <begin position="89"/>
        <end position="106"/>
    </location>
</feature>